<accession>A0A176YC29</accession>
<evidence type="ECO:0008006" key="3">
    <source>
        <dbReference type="Google" id="ProtNLM"/>
    </source>
</evidence>
<organism evidence="1 2">
    <name type="scientific">Bradyrhizobium centrolobii</name>
    <dbReference type="NCBI Taxonomy" id="1505087"/>
    <lineage>
        <taxon>Bacteria</taxon>
        <taxon>Pseudomonadati</taxon>
        <taxon>Pseudomonadota</taxon>
        <taxon>Alphaproteobacteria</taxon>
        <taxon>Hyphomicrobiales</taxon>
        <taxon>Nitrobacteraceae</taxon>
        <taxon>Bradyrhizobium</taxon>
    </lineage>
</organism>
<keyword evidence="2" id="KW-1185">Reference proteome</keyword>
<dbReference type="Proteomes" id="UP000076959">
    <property type="component" value="Unassembled WGS sequence"/>
</dbReference>
<name>A0A176YC29_9BRAD</name>
<dbReference type="STRING" id="1505087.AYJ54_29505"/>
<reference evidence="1 2" key="1">
    <citation type="submission" date="2016-03" db="EMBL/GenBank/DDBJ databases">
        <title>Draft Genome Sequence of the Strain BR 10245 (Bradyrhizobium sp.) isolated from nodules of Centrolobium paraense.</title>
        <authorList>
            <person name="Simoes-Araujo J.L.Sr."/>
            <person name="Barauna A.C."/>
            <person name="Silva K."/>
            <person name="Zilli J.E."/>
        </authorList>
    </citation>
    <scope>NUCLEOTIDE SEQUENCE [LARGE SCALE GENOMIC DNA]</scope>
    <source>
        <strain evidence="1 2">BR 10245</strain>
    </source>
</reference>
<gene>
    <name evidence="1" type="ORF">AYJ54_29505</name>
</gene>
<evidence type="ECO:0000313" key="2">
    <source>
        <dbReference type="Proteomes" id="UP000076959"/>
    </source>
</evidence>
<dbReference type="InterPro" id="IPR014985">
    <property type="entry name" value="WbqC"/>
</dbReference>
<comment type="caution">
    <text evidence="1">The sequence shown here is derived from an EMBL/GenBank/DDBJ whole genome shotgun (WGS) entry which is preliminary data.</text>
</comment>
<dbReference type="AlphaFoldDB" id="A0A176YC29"/>
<sequence>MRISIVQSCYIPWKGFFDLIGRCDEYVIYDRMQFAKRHWHNRNRIKTTSGIEWLTIPVATKGRFDQAIDEVMIEKPWAEKHWRALELAYRRAPFFDQLSPVVRTWYERADKETRLTAINELFTREIAGLLGLSTRIVRDTAYPADGVKTARLLAIAQAAGADRYLSGPSARAYFDEALFTAGGITTEWMSYHGYPEYPQLHGDFEHAVSVLDLLFNTGPEAPRFARRQVTA</sequence>
<dbReference type="RefSeq" id="WP_063707613.1">
    <property type="nucleotide sequence ID" value="NZ_LUUB01000106.1"/>
</dbReference>
<dbReference type="Pfam" id="PF08889">
    <property type="entry name" value="WbqC"/>
    <property type="match status" value="1"/>
</dbReference>
<dbReference type="OrthoDB" id="3611744at2"/>
<dbReference type="EMBL" id="LUUB01000106">
    <property type="protein sequence ID" value="OAF01337.1"/>
    <property type="molecule type" value="Genomic_DNA"/>
</dbReference>
<proteinExistence type="predicted"/>
<protein>
    <recommendedName>
        <fullName evidence="3">WbqC-like protein</fullName>
    </recommendedName>
</protein>
<evidence type="ECO:0000313" key="1">
    <source>
        <dbReference type="EMBL" id="OAF01337.1"/>
    </source>
</evidence>